<dbReference type="PANTHER" id="PTHR38589:SF1">
    <property type="entry name" value="BLR0621 PROTEIN"/>
    <property type="match status" value="1"/>
</dbReference>
<evidence type="ECO:0000256" key="1">
    <source>
        <dbReference type="SAM" id="SignalP"/>
    </source>
</evidence>
<comment type="caution">
    <text evidence="3">The sequence shown here is derived from an EMBL/GenBank/DDBJ whole genome shotgun (WGS) entry which is preliminary data.</text>
</comment>
<keyword evidence="1" id="KW-0732">Signal</keyword>
<accession>A0AAW7IJV4</accession>
<dbReference type="Pfam" id="PF03734">
    <property type="entry name" value="YkuD"/>
    <property type="match status" value="1"/>
</dbReference>
<dbReference type="Gene3D" id="2.30.30.40">
    <property type="entry name" value="SH3 Domains"/>
    <property type="match status" value="1"/>
</dbReference>
<dbReference type="Proteomes" id="UP001234602">
    <property type="component" value="Unassembled WGS sequence"/>
</dbReference>
<organism evidence="3 4">
    <name type="scientific">Peribacillus simplex</name>
    <dbReference type="NCBI Taxonomy" id="1478"/>
    <lineage>
        <taxon>Bacteria</taxon>
        <taxon>Bacillati</taxon>
        <taxon>Bacillota</taxon>
        <taxon>Bacilli</taxon>
        <taxon>Bacillales</taxon>
        <taxon>Bacillaceae</taxon>
        <taxon>Peribacillus</taxon>
    </lineage>
</organism>
<evidence type="ECO:0000313" key="3">
    <source>
        <dbReference type="EMBL" id="MDM5451566.1"/>
    </source>
</evidence>
<dbReference type="PANTHER" id="PTHR38589">
    <property type="entry name" value="BLR0621 PROTEIN"/>
    <property type="match status" value="1"/>
</dbReference>
<dbReference type="RefSeq" id="WP_289319416.1">
    <property type="nucleotide sequence ID" value="NZ_JAUCEY010000008.1"/>
</dbReference>
<feature type="domain" description="L,D-TPase catalytic" evidence="2">
    <location>
        <begin position="148"/>
        <end position="286"/>
    </location>
</feature>
<protein>
    <submittedName>
        <fullName evidence="3">L,D-transpeptidase family protein</fullName>
    </submittedName>
</protein>
<dbReference type="EMBL" id="JAUCEY010000008">
    <property type="protein sequence ID" value="MDM5451566.1"/>
    <property type="molecule type" value="Genomic_DNA"/>
</dbReference>
<dbReference type="GO" id="GO:0016740">
    <property type="term" value="F:transferase activity"/>
    <property type="evidence" value="ECO:0007669"/>
    <property type="project" value="InterPro"/>
</dbReference>
<dbReference type="AlphaFoldDB" id="A0AAW7IJV4"/>
<feature type="signal peptide" evidence="1">
    <location>
        <begin position="1"/>
        <end position="23"/>
    </location>
</feature>
<feature type="chain" id="PRO_5043801488" evidence="1">
    <location>
        <begin position="24"/>
        <end position="304"/>
    </location>
</feature>
<gene>
    <name evidence="3" type="ORF">QUF89_04900</name>
</gene>
<name>A0AAW7IJV4_9BACI</name>
<evidence type="ECO:0000313" key="4">
    <source>
        <dbReference type="Proteomes" id="UP001234602"/>
    </source>
</evidence>
<dbReference type="InterPro" id="IPR005490">
    <property type="entry name" value="LD_TPept_cat_dom"/>
</dbReference>
<sequence>MKRLIMAALLFLLVIQTTNLAKAETKISCEATQFRIVMKSTTDMKEKASAASKTLKSYNKNKELSASGRTGNWYKVCHSKKTAYIKMADAKEVFSSDEKTLLKKFDMRKGVNQVVSVKGKSMSDTEVTIQTYEKKQGEWRRALKGMEGVIGKNGFTKSKKEGDGKSPVGIYSFGTAFGSETKPPGMKMSYRKTTNYDYWIDDQTSKDYNNWKTYKGNPADKWKSFERMNHELYKYGAVINYNTNPIIKGKGSAIFLHIWRGETKPTAGCIATAEKNVLSLLKWMDPLQKPHIVMGTNDSLKSVK</sequence>
<evidence type="ECO:0000259" key="2">
    <source>
        <dbReference type="Pfam" id="PF03734"/>
    </source>
</evidence>
<proteinExistence type="predicted"/>
<reference evidence="3" key="1">
    <citation type="submission" date="2023-06" db="EMBL/GenBank/DDBJ databases">
        <title>Comparative genomics of Bacillaceae isolates and their secondary metabolite potential.</title>
        <authorList>
            <person name="Song L."/>
            <person name="Nielsen L.J."/>
            <person name="Mohite O."/>
            <person name="Xu X."/>
            <person name="Weber T."/>
            <person name="Kovacs A.T."/>
        </authorList>
    </citation>
    <scope>NUCLEOTIDE SEQUENCE</scope>
    <source>
        <strain evidence="3">D8_B_37</strain>
    </source>
</reference>